<dbReference type="SUPFAM" id="SSF74650">
    <property type="entry name" value="Galactose mutarotase-like"/>
    <property type="match status" value="2"/>
</dbReference>
<sequence>MTHSKDNAGRPAATPVPGERRGHILSDGRYRVLITDRGTGTSACGDLALTRWAGDRLTDADGFFLILREPAVGTSWSAGLRPALRQPDTYAAHFTDGRATFVREDAGLVTTLEVAVVPGRDAELRRLTLENRSGAARTVDLTSCLEAVLNHREADRAHPGFSKLFVETFWRPEARALLARRRPRGADEAPQWMVHWIAAGAEGEVSHASERAAFLGRGRTLAEAAALAAPGPLTGGTGAVLDPVLALRTALTLAPGARRTVTVGLAAALDEAGALATCAALAGAEAVDAAFEAAERQARADREACGLDAPAALEAARLAVDLAYGAPLPAAPQDPAQPLPALPGLGGAPRLVVDLDGAEGPARGEAALAALALWHRQGLDARVALVGPAAQAGLWAPKLAALPDPGRAAYLAVESLGAAGLRAVHRHARAVVPGTRPPVAASERVYAPLRPAGPQVPPPAETVLDNGLGGFSPDGREYRLRILPGPDGLPVLPPMPWSNVLANETFGLIATERGLTCTWNLNSRLRRLTPWLNDPIGDPLPEALFIRDEAERTVWSPMPGPAGRHLAFTVRHGFGATVWESQVEDLAQTVTVFVDPQAPVRYLTVRLENRGGRTRRLGLVWGAELVLAESPERSKGLLDVRREGAELYAWHTAPGPFHGQVAFATALGGTVRASGDRAAYLGPDGDPAAPAAAFSAAGLVPGADVPAEPGFALQSALTLAPGQTATCVFVFGEAPDLREARRLAATAPRAEAVLAEVRAFWEDTLSGLRITTPEPALDVMVNGWLAYQNLACRMWGRTAYYQSGGAFGYRDQLQDSAGLLFLRPDLTRRQLLLHAAHQFVEGDVLHWWHPPVEEGIRTRFSDDLLWLPLLTATYLRSTGDWAVLDEVAPYLTAPALAPGQDEAYLAPVDSGQRGDLYDHCCRALDLALSREGVHGLPLMGTGDWNDGMNRVGREGRGESVWMAFFLYAILEAFEPLCLRRGDEARVLRHRARREALTEALEASAWDGGWYRRAYFDDGTPLGGAANTECRIDCLAQAWATLSGAVPPARAEQALAAMEEQLVDEQAHLIRLLTPAFDRCPHDPGYIKGYLPGVRENGGQYTHGALWAVKAIAASGRRDRAAQLLTMMSPVSHTATPERVAVYQTEPYVVAADVYGVAPHTGRGGWTWYTGSAGWFYRVAVEDVLGFTLEGGLGARLDPRLPERWPSASIRYRDPRSGSVLDIQVTREAAMPTGVLEAWIDGAPLTPTGGAFFLPFGPAGAVRTVRVRVGA</sequence>
<evidence type="ECO:0000259" key="4">
    <source>
        <dbReference type="Pfam" id="PF06165"/>
    </source>
</evidence>
<dbReference type="InterPro" id="IPR052047">
    <property type="entry name" value="GH94_Enzymes"/>
</dbReference>
<dbReference type="InterPro" id="IPR033432">
    <property type="entry name" value="GH94_catalytic"/>
</dbReference>
<feature type="domain" description="Glycosyl hydrolase 94 catalytic" evidence="5">
    <location>
        <begin position="760"/>
        <end position="1185"/>
    </location>
</feature>
<evidence type="ECO:0008006" key="8">
    <source>
        <dbReference type="Google" id="ProtNLM"/>
    </source>
</evidence>
<dbReference type="PANTHER" id="PTHR37469">
    <property type="entry name" value="CELLOBIONIC ACID PHOSPHORYLASE-RELATED"/>
    <property type="match status" value="1"/>
</dbReference>
<evidence type="ECO:0000313" key="7">
    <source>
        <dbReference type="Proteomes" id="UP001228113"/>
    </source>
</evidence>
<accession>A0AA48GXX5</accession>
<dbReference type="AlphaFoldDB" id="A0AA48GXX5"/>
<dbReference type="SUPFAM" id="SSF48208">
    <property type="entry name" value="Six-hairpin glycosidases"/>
    <property type="match status" value="1"/>
</dbReference>
<dbReference type="EMBL" id="AP027081">
    <property type="protein sequence ID" value="BDU76052.1"/>
    <property type="molecule type" value="Genomic_DNA"/>
</dbReference>
<keyword evidence="2" id="KW-0808">Transferase</keyword>
<dbReference type="SMART" id="SM01068">
    <property type="entry name" value="CBM_X"/>
    <property type="match status" value="2"/>
</dbReference>
<dbReference type="PANTHER" id="PTHR37469:SF2">
    <property type="entry name" value="CELLOBIONIC ACID PHOSPHORYLASE"/>
    <property type="match status" value="1"/>
</dbReference>
<proteinExistence type="predicted"/>
<reference evidence="6" key="1">
    <citation type="journal article" date="2023" name="Int. J. Syst. Evol. Microbiol.">
        <title>Mesoterricola silvestris gen. nov., sp. nov., Mesoterricola sediminis sp. nov., Geothrix oryzae sp. nov., Geothrix edaphica sp. nov., Geothrix rubra sp. nov., and Geothrix limicola sp. nov., six novel members of Acidobacteriota isolated from soils.</title>
        <authorList>
            <person name="Itoh H."/>
            <person name="Sugisawa Y."/>
            <person name="Mise K."/>
            <person name="Xu Z."/>
            <person name="Kuniyasu M."/>
            <person name="Ushijima N."/>
            <person name="Kawano K."/>
            <person name="Kobayashi E."/>
            <person name="Shiratori Y."/>
            <person name="Masuda Y."/>
            <person name="Senoo K."/>
        </authorList>
    </citation>
    <scope>NUCLEOTIDE SEQUENCE</scope>
    <source>
        <strain evidence="6">W786</strain>
    </source>
</reference>
<dbReference type="GO" id="GO:0030246">
    <property type="term" value="F:carbohydrate binding"/>
    <property type="evidence" value="ECO:0007669"/>
    <property type="project" value="InterPro"/>
</dbReference>
<gene>
    <name evidence="6" type="ORF">METESE_10100</name>
</gene>
<dbReference type="InterPro" id="IPR008928">
    <property type="entry name" value="6-hairpin_glycosidase_sf"/>
</dbReference>
<evidence type="ECO:0000256" key="3">
    <source>
        <dbReference type="SAM" id="MobiDB-lite"/>
    </source>
</evidence>
<dbReference type="Pfam" id="PF17167">
    <property type="entry name" value="Glyco_hydro_94"/>
    <property type="match status" value="1"/>
</dbReference>
<organism evidence="6 7">
    <name type="scientific">Mesoterricola sediminis</name>
    <dbReference type="NCBI Taxonomy" id="2927980"/>
    <lineage>
        <taxon>Bacteria</taxon>
        <taxon>Pseudomonadati</taxon>
        <taxon>Acidobacteriota</taxon>
        <taxon>Holophagae</taxon>
        <taxon>Holophagales</taxon>
        <taxon>Holophagaceae</taxon>
        <taxon>Mesoterricola</taxon>
    </lineage>
</organism>
<protein>
    <recommendedName>
        <fullName evidence="8">Glycosyl transferase</fullName>
    </recommendedName>
</protein>
<feature type="region of interest" description="Disordered" evidence="3">
    <location>
        <begin position="1"/>
        <end position="22"/>
    </location>
</feature>
<dbReference type="InterPro" id="IPR037018">
    <property type="entry name" value="GH65_N"/>
</dbReference>
<dbReference type="Proteomes" id="UP001228113">
    <property type="component" value="Chromosome"/>
</dbReference>
<dbReference type="InterPro" id="IPR012341">
    <property type="entry name" value="6hp_glycosidase-like_sf"/>
</dbReference>
<dbReference type="KEGG" id="msea:METESE_10100"/>
<dbReference type="Gene3D" id="1.50.10.10">
    <property type="match status" value="1"/>
</dbReference>
<dbReference type="RefSeq" id="WP_243333926.1">
    <property type="nucleotide sequence ID" value="NZ_AP027081.1"/>
</dbReference>
<dbReference type="Pfam" id="PF06165">
    <property type="entry name" value="GH94_b-supersand"/>
    <property type="match status" value="2"/>
</dbReference>
<dbReference type="Gene3D" id="2.70.98.40">
    <property type="entry name" value="Glycoside hydrolase, family 65, N-terminal domain"/>
    <property type="match status" value="2"/>
</dbReference>
<evidence type="ECO:0000256" key="1">
    <source>
        <dbReference type="ARBA" id="ARBA00022676"/>
    </source>
</evidence>
<evidence type="ECO:0000259" key="5">
    <source>
        <dbReference type="Pfam" id="PF17167"/>
    </source>
</evidence>
<dbReference type="GO" id="GO:0016757">
    <property type="term" value="F:glycosyltransferase activity"/>
    <property type="evidence" value="ECO:0007669"/>
    <property type="project" value="UniProtKB-KW"/>
</dbReference>
<keyword evidence="7" id="KW-1185">Reference proteome</keyword>
<dbReference type="GO" id="GO:0005975">
    <property type="term" value="P:carbohydrate metabolic process"/>
    <property type="evidence" value="ECO:0007669"/>
    <property type="project" value="InterPro"/>
</dbReference>
<keyword evidence="1" id="KW-0328">Glycosyltransferase</keyword>
<feature type="domain" description="Glycosyl hydrolase 94 supersandwich" evidence="4">
    <location>
        <begin position="493"/>
        <end position="745"/>
    </location>
</feature>
<dbReference type="InterPro" id="IPR011013">
    <property type="entry name" value="Gal_mutarotase_sf_dom"/>
</dbReference>
<evidence type="ECO:0000313" key="6">
    <source>
        <dbReference type="EMBL" id="BDU76052.1"/>
    </source>
</evidence>
<dbReference type="Gene3D" id="2.60.420.10">
    <property type="entry name" value="Maltose phosphorylase, domain 3"/>
    <property type="match status" value="1"/>
</dbReference>
<name>A0AA48GXX5_9BACT</name>
<dbReference type="InterPro" id="IPR010383">
    <property type="entry name" value="Glyco_hydrolase_94_b-supersand"/>
</dbReference>
<evidence type="ECO:0000256" key="2">
    <source>
        <dbReference type="ARBA" id="ARBA00022679"/>
    </source>
</evidence>
<feature type="domain" description="Glycosyl hydrolase 94 supersandwich" evidence="4">
    <location>
        <begin position="20"/>
        <end position="278"/>
    </location>
</feature>